<dbReference type="InterPro" id="IPR023299">
    <property type="entry name" value="ATPase_P-typ_cyto_dom_N"/>
</dbReference>
<dbReference type="InterPro" id="IPR001757">
    <property type="entry name" value="P_typ_ATPase"/>
</dbReference>
<keyword evidence="6 15" id="KW-0812">Transmembrane</keyword>
<dbReference type="Gene3D" id="2.160.20.10">
    <property type="entry name" value="Single-stranded right-handed beta-helix, Pectin lyase-like"/>
    <property type="match status" value="1"/>
</dbReference>
<evidence type="ECO:0000256" key="8">
    <source>
        <dbReference type="ARBA" id="ARBA00022801"/>
    </source>
</evidence>
<protein>
    <recommendedName>
        <fullName evidence="5">P-type H(+)-exporting transporter</fullName>
        <ecNumber evidence="5">7.1.2.1</ecNumber>
    </recommendedName>
</protein>
<proteinExistence type="inferred from homology"/>
<dbReference type="InterPro" id="IPR044492">
    <property type="entry name" value="P_typ_ATPase_HD_dom"/>
</dbReference>
<evidence type="ECO:0000256" key="7">
    <source>
        <dbReference type="ARBA" id="ARBA00022741"/>
    </source>
</evidence>
<dbReference type="GO" id="GO:0030599">
    <property type="term" value="F:pectinesterase activity"/>
    <property type="evidence" value="ECO:0007669"/>
    <property type="project" value="InterPro"/>
</dbReference>
<sequence length="1486" mass="162656">MAERRISYAVDVENGERHNREAGEESNLDEYSALNRYISTARDNRRGSTSSAGALSSGEEKKKPWWKFGGKVDGVQDGFVTPDEWLETDLRAGLASSDIEPRRKKTGWNELVTEKTNIFVQFIGYFRGPILYVMELAVLLAAGLRDWIDLGVICGILLLNALVGWYQEKQAADVVASLKGDIAMRAIVVRNGQEEEILARELVAGDIVIVEEGTVIPADVRLICDYTKPEMFDAYKEYLANANSDDLKEKHGDDDDDDEGDVHQGVSLIACDQSAITGESLAVDKYMADICYYTTGCKRGKAYGIVTATARHSFVGRTAALVQGASDSGHFKAVMDNIGTSLLVLVMFWILAAWIGGFFRHLKIATPEDTDNNLLHYTLILLIIGVPVGLPVVTTTTLAVGAAYLAEQKAIVQKLTAIESLAGVDVLCSDKTGTLTANQLSIREPFVSEGVDVNWMMAVAAIASSHNIKNLDPIDKVTVLTLRRYPKAREILARNWVTEKYTPFDPVSKRIQTVCTCDGVRYICSKGAPKAILNMSQCSEEEAKLYREKASEFARRGFRSLGVAVQKEGEPWQLLGMYPMFDPPREDTAHTIAEAQVLGLSVKMLTGDAIAIAKETCKMLALGTKVYDSERLIHGGLAGSAQHDLVEKADGFAEVFPEHKYQVVEMLQQRGHLTAMTGDGVNDAPSLKKADCGIAVEGSTEAAQAAADIVFLAPGLSTIVDAIKLARQIFQRMKAYIQYRIALCLHLEIYLVTSMIIIDETVDSSLIVFIALFADLATIAVAYDNAHFEARPVEWQLPKIWVISVVLGILLAAATWIIRGTLFLENGGIIQNFGSPQEILFLEIALTENWLIFVTRGGKTWPSWQLVIAIFIVDVLATLFCVFGWLAPDWQDTHPSDPAGPGFSKNNDVDIVTVVVIWAYSIGVTVIIAVVYYLLTIVPALDNLGRKTRSKADTQIENMIAHLSKLAIEHEKDSEGNSRYVIGARTEEVEDDIPMPFLPFPIDPLSMASWTTPALCVYLARMGMYSVPLSWPLTGGSEFSVSDPNRLPRMISCYAGRQASPGGHSLDTEMVHLVQYDQQSPMQVEDRRTMLRVYFLSLLGLLFHTVAVHSAALQHVSRQQCQSTGTHCPSGTILVSASDNRAHYATIQGALDSLPADTSSQTILILAGNYTEQLNVTRSGPVTLLGQTSASKDATRNRVRIIWAAANKDNTGQSVDNVFSSVLVVAPTLESSLTGSGTTGYAVPADTPFGNTDFRAYNIDFDNTWSEYSDGPAHALSFSRANGGFYYCGFYSYQDTVYVGKLGNAYFYKSIIAGQTDFLYGFGTAWVQSSELQLRGCGGGITAWKGSNTTFTNKYGVYIVDSNLRAANSSIAPDIKGKCALGRPWNSQHRSIFAHSYEDGTIDSSGYIDWVVSGVARFEKGVTLMAEYRAYGPGFNASGRVAGGVTTVLDKEAYEPYSTPQKVFQNQEGVLGNTKWIDWDTVKAGN</sequence>
<dbReference type="EC" id="7.1.2.1" evidence="5"/>
<dbReference type="Gene3D" id="3.40.1110.10">
    <property type="entry name" value="Calcium-transporting ATPase, cytoplasmic domain N"/>
    <property type="match status" value="1"/>
</dbReference>
<dbReference type="PRINTS" id="PR00119">
    <property type="entry name" value="CATATPASE"/>
</dbReference>
<dbReference type="GO" id="GO:0008553">
    <property type="term" value="F:P-type proton-exporting transporter activity"/>
    <property type="evidence" value="ECO:0007669"/>
    <property type="project" value="UniProtKB-EC"/>
</dbReference>
<evidence type="ECO:0000259" key="16">
    <source>
        <dbReference type="SMART" id="SM00831"/>
    </source>
</evidence>
<evidence type="ECO:0000256" key="1">
    <source>
        <dbReference type="ARBA" id="ARBA00003417"/>
    </source>
</evidence>
<dbReference type="GO" id="GO:0016887">
    <property type="term" value="F:ATP hydrolysis activity"/>
    <property type="evidence" value="ECO:0007669"/>
    <property type="project" value="InterPro"/>
</dbReference>
<dbReference type="FunFam" id="3.40.1110.10:FF:000005">
    <property type="entry name" value="Plasma membrane ATPase"/>
    <property type="match status" value="1"/>
</dbReference>
<dbReference type="SUPFAM" id="SSF81653">
    <property type="entry name" value="Calcium ATPase, transduction domain A"/>
    <property type="match status" value="2"/>
</dbReference>
<evidence type="ECO:0000313" key="18">
    <source>
        <dbReference type="Proteomes" id="UP001152592"/>
    </source>
</evidence>
<dbReference type="SFLD" id="SFLDG00002">
    <property type="entry name" value="C1.7:_P-type_atpase_like"/>
    <property type="match status" value="1"/>
</dbReference>
<dbReference type="InterPro" id="IPR008250">
    <property type="entry name" value="ATPase_P-typ_transduc_dom_A_sf"/>
</dbReference>
<evidence type="ECO:0000256" key="10">
    <source>
        <dbReference type="ARBA" id="ARBA00022967"/>
    </source>
</evidence>
<reference evidence="17" key="1">
    <citation type="submission" date="2021-07" db="EMBL/GenBank/DDBJ databases">
        <authorList>
            <person name="Branca A.L. A."/>
        </authorList>
    </citation>
    <scope>NUCLEOTIDE SEQUENCE</scope>
</reference>
<dbReference type="InterPro" id="IPR000070">
    <property type="entry name" value="Pectinesterase_cat"/>
</dbReference>
<dbReference type="Pfam" id="PF00702">
    <property type="entry name" value="Hydrolase"/>
    <property type="match status" value="1"/>
</dbReference>
<evidence type="ECO:0000256" key="15">
    <source>
        <dbReference type="SAM" id="Phobius"/>
    </source>
</evidence>
<evidence type="ECO:0000256" key="5">
    <source>
        <dbReference type="ARBA" id="ARBA00012476"/>
    </source>
</evidence>
<evidence type="ECO:0000256" key="13">
    <source>
        <dbReference type="ARBA" id="ARBA00023136"/>
    </source>
</evidence>
<dbReference type="PROSITE" id="PS00154">
    <property type="entry name" value="ATPASE_E1_E2"/>
    <property type="match status" value="1"/>
</dbReference>
<dbReference type="Gene3D" id="2.70.150.10">
    <property type="entry name" value="Calcium-transporting ATPase, cytoplasmic transduction domain A"/>
    <property type="match status" value="1"/>
</dbReference>
<dbReference type="CDD" id="cd02076">
    <property type="entry name" value="P-type_ATPase_H"/>
    <property type="match status" value="1"/>
</dbReference>
<keyword evidence="13 15" id="KW-0472">Membrane</keyword>
<comment type="function">
    <text evidence="1">The plasma membrane ATPase of plants and fungi is a hydrogen ion pump. The proton gradient it generates drives the active transport of nutrients by H(+)-symport. The resulting external acidification and/or internal alkinization may mediate growth responses.</text>
</comment>
<name>A0A9W4N3P0_9EURO</name>
<dbReference type="SFLD" id="SFLDF00027">
    <property type="entry name" value="p-type_atpase"/>
    <property type="match status" value="1"/>
</dbReference>
<dbReference type="FunFam" id="3.40.50.1000:FF:000008">
    <property type="entry name" value="Plasma membrane ATPase"/>
    <property type="match status" value="1"/>
</dbReference>
<feature type="domain" description="Cation-transporting P-type ATPase N-terminal" evidence="16">
    <location>
        <begin position="76"/>
        <end position="146"/>
    </location>
</feature>
<dbReference type="SUPFAM" id="SSF81665">
    <property type="entry name" value="Calcium ATPase, transmembrane domain M"/>
    <property type="match status" value="1"/>
</dbReference>
<dbReference type="Gene3D" id="3.40.50.1000">
    <property type="entry name" value="HAD superfamily/HAD-like"/>
    <property type="match status" value="1"/>
</dbReference>
<feature type="transmembrane region" description="Helical" evidence="15">
    <location>
        <begin position="866"/>
        <end position="887"/>
    </location>
</feature>
<feature type="transmembrane region" description="Helical" evidence="15">
    <location>
        <begin position="147"/>
        <end position="166"/>
    </location>
</feature>
<organism evidence="17 18">
    <name type="scientific">Penicillium salamii</name>
    <dbReference type="NCBI Taxonomy" id="1612424"/>
    <lineage>
        <taxon>Eukaryota</taxon>
        <taxon>Fungi</taxon>
        <taxon>Dikarya</taxon>
        <taxon>Ascomycota</taxon>
        <taxon>Pezizomycotina</taxon>
        <taxon>Eurotiomycetes</taxon>
        <taxon>Eurotiomycetidae</taxon>
        <taxon>Eurotiales</taxon>
        <taxon>Aspergillaceae</taxon>
        <taxon>Penicillium</taxon>
    </lineage>
</organism>
<feature type="transmembrane region" description="Helical" evidence="15">
    <location>
        <begin position="379"/>
        <end position="406"/>
    </location>
</feature>
<dbReference type="Proteomes" id="UP001152592">
    <property type="component" value="Unassembled WGS sequence"/>
</dbReference>
<keyword evidence="8" id="KW-0378">Hydrolase</keyword>
<comment type="caution">
    <text evidence="17">The sequence shown here is derived from an EMBL/GenBank/DDBJ whole genome shotgun (WGS) entry which is preliminary data.</text>
</comment>
<feature type="transmembrane region" description="Helical" evidence="15">
    <location>
        <begin position="737"/>
        <end position="758"/>
    </location>
</feature>
<dbReference type="SUPFAM" id="SSF51126">
    <property type="entry name" value="Pectin lyase-like"/>
    <property type="match status" value="1"/>
</dbReference>
<gene>
    <name evidence="17" type="ORF">PSALAMII_LOCUS1274</name>
</gene>
<feature type="region of interest" description="Disordered" evidence="14">
    <location>
        <begin position="1"/>
        <end position="26"/>
    </location>
</feature>
<dbReference type="GO" id="GO:0042545">
    <property type="term" value="P:cell wall modification"/>
    <property type="evidence" value="ECO:0007669"/>
    <property type="project" value="InterPro"/>
</dbReference>
<feature type="transmembrane region" description="Helical" evidence="15">
    <location>
        <begin position="118"/>
        <end position="141"/>
    </location>
</feature>
<dbReference type="InterPro" id="IPR023214">
    <property type="entry name" value="HAD_sf"/>
</dbReference>
<dbReference type="GO" id="GO:0016020">
    <property type="term" value="C:membrane"/>
    <property type="evidence" value="ECO:0007669"/>
    <property type="project" value="UniProtKB-SubCell"/>
</dbReference>
<accession>A0A9W4N3P0</accession>
<dbReference type="InterPro" id="IPR036412">
    <property type="entry name" value="HAD-like_sf"/>
</dbReference>
<dbReference type="InterPro" id="IPR018303">
    <property type="entry name" value="ATPase_P-typ_P_site"/>
</dbReference>
<feature type="transmembrane region" description="Helical" evidence="15">
    <location>
        <begin position="1093"/>
        <end position="1113"/>
    </location>
</feature>
<keyword evidence="11 15" id="KW-1133">Transmembrane helix</keyword>
<feature type="transmembrane region" description="Helical" evidence="15">
    <location>
        <begin position="764"/>
        <end position="788"/>
    </location>
</feature>
<dbReference type="Pfam" id="PF01095">
    <property type="entry name" value="Pectinesterase"/>
    <property type="match status" value="1"/>
</dbReference>
<feature type="transmembrane region" description="Helical" evidence="15">
    <location>
        <begin position="800"/>
        <end position="818"/>
    </location>
</feature>
<comment type="subcellular location">
    <subcellularLocation>
        <location evidence="2">Membrane</location>
        <topology evidence="2">Multi-pass membrane protein</topology>
    </subcellularLocation>
</comment>
<dbReference type="GO" id="GO:0120029">
    <property type="term" value="P:proton export across plasma membrane"/>
    <property type="evidence" value="ECO:0007669"/>
    <property type="project" value="InterPro"/>
</dbReference>
<dbReference type="InterPro" id="IPR004014">
    <property type="entry name" value="ATPase_P-typ_cation-transptr_N"/>
</dbReference>
<dbReference type="Gene3D" id="1.20.1110.10">
    <property type="entry name" value="Calcium-transporting ATPase, transmembrane domain"/>
    <property type="match status" value="1"/>
</dbReference>
<dbReference type="FunFam" id="2.160.20.10:FF:000045">
    <property type="entry name" value="Pectin methylesterase family protein"/>
    <property type="match status" value="1"/>
</dbReference>
<keyword evidence="12" id="KW-0063">Aspartyl esterase</keyword>
<keyword evidence="9" id="KW-0067">ATP-binding</keyword>
<dbReference type="InterPro" id="IPR006534">
    <property type="entry name" value="P-type_ATPase_IIIA"/>
</dbReference>
<evidence type="ECO:0000256" key="9">
    <source>
        <dbReference type="ARBA" id="ARBA00022840"/>
    </source>
</evidence>
<keyword evidence="7" id="KW-0547">Nucleotide-binding</keyword>
<feature type="transmembrane region" description="Helical" evidence="15">
    <location>
        <begin position="917"/>
        <end position="941"/>
    </location>
</feature>
<evidence type="ECO:0000313" key="17">
    <source>
        <dbReference type="EMBL" id="CAG8275748.1"/>
    </source>
</evidence>
<dbReference type="Pfam" id="PF00690">
    <property type="entry name" value="Cation_ATPase_N"/>
    <property type="match status" value="1"/>
</dbReference>
<dbReference type="InterPro" id="IPR023298">
    <property type="entry name" value="ATPase_P-typ_TM_dom_sf"/>
</dbReference>
<dbReference type="InterPro" id="IPR059000">
    <property type="entry name" value="ATPase_P-type_domA"/>
</dbReference>
<dbReference type="PANTHER" id="PTHR42861">
    <property type="entry name" value="CALCIUM-TRANSPORTING ATPASE"/>
    <property type="match status" value="1"/>
</dbReference>
<feature type="transmembrane region" description="Helical" evidence="15">
    <location>
        <begin position="838"/>
        <end position="854"/>
    </location>
</feature>
<dbReference type="SUPFAM" id="SSF56784">
    <property type="entry name" value="HAD-like"/>
    <property type="match status" value="1"/>
</dbReference>
<evidence type="ECO:0000256" key="4">
    <source>
        <dbReference type="ARBA" id="ARBA00008804"/>
    </source>
</evidence>
<evidence type="ECO:0000256" key="3">
    <source>
        <dbReference type="ARBA" id="ARBA00005184"/>
    </source>
</evidence>
<feature type="transmembrane region" description="Helical" evidence="15">
    <location>
        <begin position="338"/>
        <end position="359"/>
    </location>
</feature>
<evidence type="ECO:0000256" key="12">
    <source>
        <dbReference type="ARBA" id="ARBA00023085"/>
    </source>
</evidence>
<feature type="compositionally biased region" description="Basic and acidic residues" evidence="14">
    <location>
        <begin position="14"/>
        <end position="23"/>
    </location>
</feature>
<evidence type="ECO:0000256" key="6">
    <source>
        <dbReference type="ARBA" id="ARBA00022692"/>
    </source>
</evidence>
<keyword evidence="10" id="KW-1278">Translocase</keyword>
<dbReference type="Pfam" id="PF00122">
    <property type="entry name" value="E1-E2_ATPase"/>
    <property type="match status" value="2"/>
</dbReference>
<evidence type="ECO:0000256" key="11">
    <source>
        <dbReference type="ARBA" id="ARBA00022989"/>
    </source>
</evidence>
<dbReference type="OrthoDB" id="191315at2759"/>
<dbReference type="EMBL" id="CAJVPD010000055">
    <property type="protein sequence ID" value="CAG8275748.1"/>
    <property type="molecule type" value="Genomic_DNA"/>
</dbReference>
<dbReference type="SFLD" id="SFLDS00003">
    <property type="entry name" value="Haloacid_Dehalogenase"/>
    <property type="match status" value="1"/>
</dbReference>
<evidence type="ECO:0000256" key="14">
    <source>
        <dbReference type="SAM" id="MobiDB-lite"/>
    </source>
</evidence>
<dbReference type="GO" id="GO:0005524">
    <property type="term" value="F:ATP binding"/>
    <property type="evidence" value="ECO:0007669"/>
    <property type="project" value="UniProtKB-KW"/>
</dbReference>
<evidence type="ECO:0000256" key="2">
    <source>
        <dbReference type="ARBA" id="ARBA00004141"/>
    </source>
</evidence>
<dbReference type="InterPro" id="IPR012334">
    <property type="entry name" value="Pectin_lyas_fold"/>
</dbReference>
<dbReference type="NCBIfam" id="TIGR01647">
    <property type="entry name" value="ATPase-IIIA_H"/>
    <property type="match status" value="1"/>
</dbReference>
<comment type="pathway">
    <text evidence="3">Glycan metabolism; pectin degradation; 2-dehydro-3-deoxy-D-gluconate from pectin: step 1/5.</text>
</comment>
<dbReference type="SMART" id="SM00831">
    <property type="entry name" value="Cation_ATPase_N"/>
    <property type="match status" value="1"/>
</dbReference>
<dbReference type="InterPro" id="IPR011050">
    <property type="entry name" value="Pectin_lyase_fold/virulence"/>
</dbReference>
<comment type="similarity">
    <text evidence="4">Belongs to the cation transport ATPase (P-type) (TC 3.A.3) family. Type IIIA subfamily.</text>
</comment>
<dbReference type="NCBIfam" id="TIGR01494">
    <property type="entry name" value="ATPase_P-type"/>
    <property type="match status" value="2"/>
</dbReference>
<dbReference type="PRINTS" id="PR00120">
    <property type="entry name" value="HATPASE"/>
</dbReference>